<name>A0A6A6B2T9_9PEZI</name>
<protein>
    <submittedName>
        <fullName evidence="2">Uncharacterized protein</fullName>
    </submittedName>
</protein>
<dbReference type="Proteomes" id="UP000799438">
    <property type="component" value="Unassembled WGS sequence"/>
</dbReference>
<keyword evidence="3" id="KW-1185">Reference proteome</keyword>
<evidence type="ECO:0000313" key="3">
    <source>
        <dbReference type="Proteomes" id="UP000799438"/>
    </source>
</evidence>
<dbReference type="AlphaFoldDB" id="A0A6A6B2T9"/>
<dbReference type="EMBL" id="ML995499">
    <property type="protein sequence ID" value="KAF2137908.1"/>
    <property type="molecule type" value="Genomic_DNA"/>
</dbReference>
<organism evidence="2 3">
    <name type="scientific">Aplosporella prunicola CBS 121167</name>
    <dbReference type="NCBI Taxonomy" id="1176127"/>
    <lineage>
        <taxon>Eukaryota</taxon>
        <taxon>Fungi</taxon>
        <taxon>Dikarya</taxon>
        <taxon>Ascomycota</taxon>
        <taxon>Pezizomycotina</taxon>
        <taxon>Dothideomycetes</taxon>
        <taxon>Dothideomycetes incertae sedis</taxon>
        <taxon>Botryosphaeriales</taxon>
        <taxon>Aplosporellaceae</taxon>
        <taxon>Aplosporella</taxon>
    </lineage>
</organism>
<gene>
    <name evidence="2" type="ORF">K452DRAFT_312038</name>
</gene>
<feature type="compositionally biased region" description="Low complexity" evidence="1">
    <location>
        <begin position="283"/>
        <end position="295"/>
    </location>
</feature>
<dbReference type="GeneID" id="54301005"/>
<reference evidence="2" key="1">
    <citation type="journal article" date="2020" name="Stud. Mycol.">
        <title>101 Dothideomycetes genomes: a test case for predicting lifestyles and emergence of pathogens.</title>
        <authorList>
            <person name="Haridas S."/>
            <person name="Albert R."/>
            <person name="Binder M."/>
            <person name="Bloem J."/>
            <person name="Labutti K."/>
            <person name="Salamov A."/>
            <person name="Andreopoulos B."/>
            <person name="Baker S."/>
            <person name="Barry K."/>
            <person name="Bills G."/>
            <person name="Bluhm B."/>
            <person name="Cannon C."/>
            <person name="Castanera R."/>
            <person name="Culley D."/>
            <person name="Daum C."/>
            <person name="Ezra D."/>
            <person name="Gonzalez J."/>
            <person name="Henrissat B."/>
            <person name="Kuo A."/>
            <person name="Liang C."/>
            <person name="Lipzen A."/>
            <person name="Lutzoni F."/>
            <person name="Magnuson J."/>
            <person name="Mondo S."/>
            <person name="Nolan M."/>
            <person name="Ohm R."/>
            <person name="Pangilinan J."/>
            <person name="Park H.-J."/>
            <person name="Ramirez L."/>
            <person name="Alfaro M."/>
            <person name="Sun H."/>
            <person name="Tritt A."/>
            <person name="Yoshinaga Y."/>
            <person name="Zwiers L.-H."/>
            <person name="Turgeon B."/>
            <person name="Goodwin S."/>
            <person name="Spatafora J."/>
            <person name="Crous P."/>
            <person name="Grigoriev I."/>
        </authorList>
    </citation>
    <scope>NUCLEOTIDE SEQUENCE</scope>
    <source>
        <strain evidence="2">CBS 121167</strain>
    </source>
</reference>
<evidence type="ECO:0000256" key="1">
    <source>
        <dbReference type="SAM" id="MobiDB-lite"/>
    </source>
</evidence>
<sequence>MSSNGHMNDYCLFPSREEFLKSGLVNAATPQILVAEEQCDHCWDDIDTSENEKWQGTIVIPHCCFQRHLYKVYHRPCMAEYLDQTVKGYCQEVCPNPQCRQRLFPRTKAKRSNSMAISQSLGSSRRTSEGAVKKPSFFRRLSQTLGLSKSKKEVQVDYGGVIIDDESPRPDFFMISITDPVQVVRDAMKKVTIPAFVGGNLTVQMEHDLVNAITLNENQIVESSQWRQLLLQMTLSRLERARKEHPNAHHPEDARPGEVLIWARKIARGIEAHCEARSSAVDSGSEASPASSSNTSDDERRPRRYPPD</sequence>
<feature type="region of interest" description="Disordered" evidence="1">
    <location>
        <begin position="274"/>
        <end position="308"/>
    </location>
</feature>
<feature type="compositionally biased region" description="Basic and acidic residues" evidence="1">
    <location>
        <begin position="297"/>
        <end position="308"/>
    </location>
</feature>
<dbReference type="RefSeq" id="XP_033393623.1">
    <property type="nucleotide sequence ID" value="XM_033543508.1"/>
</dbReference>
<proteinExistence type="predicted"/>
<evidence type="ECO:0000313" key="2">
    <source>
        <dbReference type="EMBL" id="KAF2137908.1"/>
    </source>
</evidence>
<accession>A0A6A6B2T9</accession>